<keyword evidence="1" id="KW-0472">Membrane</keyword>
<dbReference type="Proteomes" id="UP000276232">
    <property type="component" value="Unassembled WGS sequence"/>
</dbReference>
<protein>
    <submittedName>
        <fullName evidence="2">Uncharacterized protein</fullName>
    </submittedName>
</protein>
<gene>
    <name evidence="2" type="ORF">EDC03_3134</name>
</gene>
<sequence>MRVAGVVMSGLLLLVLGGLLGGYDLLAVEDSPGRAFVAVLLLVVGAAMAGLGLYVLLRRLDTVLIARLPEPPVDPGTSSTP</sequence>
<evidence type="ECO:0000313" key="3">
    <source>
        <dbReference type="Proteomes" id="UP000276232"/>
    </source>
</evidence>
<accession>A0A3N1G9I9</accession>
<dbReference type="EMBL" id="RJKN01000009">
    <property type="protein sequence ID" value="ROP26897.1"/>
    <property type="molecule type" value="Genomic_DNA"/>
</dbReference>
<keyword evidence="1" id="KW-1133">Transmembrane helix</keyword>
<organism evidence="2 3">
    <name type="scientific">Pseudokineococcus lusitanus</name>
    <dbReference type="NCBI Taxonomy" id="763993"/>
    <lineage>
        <taxon>Bacteria</taxon>
        <taxon>Bacillati</taxon>
        <taxon>Actinomycetota</taxon>
        <taxon>Actinomycetes</taxon>
        <taxon>Kineosporiales</taxon>
        <taxon>Kineosporiaceae</taxon>
        <taxon>Pseudokineococcus</taxon>
    </lineage>
</organism>
<comment type="caution">
    <text evidence="2">The sequence shown here is derived from an EMBL/GenBank/DDBJ whole genome shotgun (WGS) entry which is preliminary data.</text>
</comment>
<dbReference type="InParanoid" id="A0A3N1G9I9"/>
<keyword evidence="1" id="KW-0812">Transmembrane</keyword>
<keyword evidence="3" id="KW-1185">Reference proteome</keyword>
<dbReference type="AlphaFoldDB" id="A0A3N1G9I9"/>
<proteinExistence type="predicted"/>
<reference evidence="2 3" key="1">
    <citation type="journal article" date="2015" name="Stand. Genomic Sci.">
        <title>Genomic Encyclopedia of Bacterial and Archaeal Type Strains, Phase III: the genomes of soil and plant-associated and newly described type strains.</title>
        <authorList>
            <person name="Whitman W.B."/>
            <person name="Woyke T."/>
            <person name="Klenk H.P."/>
            <person name="Zhou Y."/>
            <person name="Lilburn T.G."/>
            <person name="Beck B.J."/>
            <person name="De Vos P."/>
            <person name="Vandamme P."/>
            <person name="Eisen J.A."/>
            <person name="Garrity G."/>
            <person name="Hugenholtz P."/>
            <person name="Kyrpides N.C."/>
        </authorList>
    </citation>
    <scope>NUCLEOTIDE SEQUENCE [LARGE SCALE GENOMIC DNA]</scope>
    <source>
        <strain evidence="2 3">CECT 7306</strain>
    </source>
</reference>
<evidence type="ECO:0000313" key="2">
    <source>
        <dbReference type="EMBL" id="ROP26897.1"/>
    </source>
</evidence>
<name>A0A3N1G9I9_9ACTN</name>
<evidence type="ECO:0000256" key="1">
    <source>
        <dbReference type="SAM" id="Phobius"/>
    </source>
</evidence>
<feature type="transmembrane region" description="Helical" evidence="1">
    <location>
        <begin position="37"/>
        <end position="57"/>
    </location>
</feature>